<name>A0ACC2VF08_9TREE</name>
<organism evidence="1 2">
    <name type="scientific">Naganishia cerealis</name>
    <dbReference type="NCBI Taxonomy" id="610337"/>
    <lineage>
        <taxon>Eukaryota</taxon>
        <taxon>Fungi</taxon>
        <taxon>Dikarya</taxon>
        <taxon>Basidiomycota</taxon>
        <taxon>Agaricomycotina</taxon>
        <taxon>Tremellomycetes</taxon>
        <taxon>Filobasidiales</taxon>
        <taxon>Filobasidiaceae</taxon>
        <taxon>Naganishia</taxon>
    </lineage>
</organism>
<dbReference type="EMBL" id="JASBWR010000086">
    <property type="protein sequence ID" value="KAJ9097426.1"/>
    <property type="molecule type" value="Genomic_DNA"/>
</dbReference>
<evidence type="ECO:0000313" key="1">
    <source>
        <dbReference type="EMBL" id="KAJ9097426.1"/>
    </source>
</evidence>
<keyword evidence="2" id="KW-1185">Reference proteome</keyword>
<gene>
    <name evidence="1" type="ORF">QFC19_006796</name>
</gene>
<reference evidence="1" key="1">
    <citation type="submission" date="2023-04" db="EMBL/GenBank/DDBJ databases">
        <title>Draft Genome sequencing of Naganishia species isolated from polar environments using Oxford Nanopore Technology.</title>
        <authorList>
            <person name="Leo P."/>
            <person name="Venkateswaran K."/>
        </authorList>
    </citation>
    <scope>NUCLEOTIDE SEQUENCE</scope>
    <source>
        <strain evidence="1">MNA-CCFEE 5261</strain>
    </source>
</reference>
<evidence type="ECO:0000313" key="2">
    <source>
        <dbReference type="Proteomes" id="UP001241377"/>
    </source>
</evidence>
<dbReference type="Proteomes" id="UP001241377">
    <property type="component" value="Unassembled WGS sequence"/>
</dbReference>
<comment type="caution">
    <text evidence="1">The sequence shown here is derived from an EMBL/GenBank/DDBJ whole genome shotgun (WGS) entry which is preliminary data.</text>
</comment>
<proteinExistence type="predicted"/>
<protein>
    <submittedName>
        <fullName evidence="1">Uncharacterized protein</fullName>
    </submittedName>
</protein>
<accession>A0ACC2VF08</accession>
<sequence>MRLYASGSAIRPATYLFDTSSRIGSTPGVNPTASRNHDDTSPDNATGRTGLTLPDELRDQLCEAIVNALDDTRVLPLLKALQQEFDPIGIEGLAQIAKDHHECEGGEILSQPQHQVTTNVFSDSLLGDPSSAELEAVQQFWLSAQSRRPISSEKPDEGEKETEAEPQLPLPTDLRTLLVRHGISAIFKDCSIIIRFPGALRNHQPGSDALAFELVNSPSAILKIIDLDLKPLKKANKWYELDDRIWRNALQPDFCGVHPLLQRLCVS</sequence>